<feature type="transmembrane region" description="Helical" evidence="1">
    <location>
        <begin position="46"/>
        <end position="66"/>
    </location>
</feature>
<evidence type="ECO:0000313" key="2">
    <source>
        <dbReference type="EMBL" id="CAL2101725.1"/>
    </source>
</evidence>
<feature type="transmembrane region" description="Helical" evidence="1">
    <location>
        <begin position="21"/>
        <end position="40"/>
    </location>
</feature>
<organism evidence="2 3">
    <name type="scientific">Tenacibaculum polynesiense</name>
    <dbReference type="NCBI Taxonomy" id="3137857"/>
    <lineage>
        <taxon>Bacteria</taxon>
        <taxon>Pseudomonadati</taxon>
        <taxon>Bacteroidota</taxon>
        <taxon>Flavobacteriia</taxon>
        <taxon>Flavobacteriales</taxon>
        <taxon>Flavobacteriaceae</taxon>
        <taxon>Tenacibaculum</taxon>
    </lineage>
</organism>
<dbReference type="EMBL" id="CAXJIO010000010">
    <property type="protein sequence ID" value="CAL2101725.1"/>
    <property type="molecule type" value="Genomic_DNA"/>
</dbReference>
<name>A0ABP1EWA7_9FLAO</name>
<gene>
    <name evidence="2" type="ORF">T190423A01A_10288</name>
</gene>
<evidence type="ECO:0000313" key="3">
    <source>
        <dbReference type="Proteomes" id="UP001497527"/>
    </source>
</evidence>
<accession>A0ABP1EWA7</accession>
<reference evidence="2 3" key="1">
    <citation type="submission" date="2024-05" db="EMBL/GenBank/DDBJ databases">
        <authorList>
            <person name="Duchaud E."/>
        </authorList>
    </citation>
    <scope>NUCLEOTIDE SEQUENCE [LARGE SCALE GENOMIC DNA]</scope>
    <source>
        <strain evidence="2">Ena-SAMPLE-TAB-13-05-2024-13:56:06:370-140308</strain>
    </source>
</reference>
<evidence type="ECO:0008006" key="4">
    <source>
        <dbReference type="Google" id="ProtNLM"/>
    </source>
</evidence>
<keyword evidence="1" id="KW-0472">Membrane</keyword>
<proteinExistence type="predicted"/>
<sequence>MELVFESENKATTYRDIKETILVKIPLLAIKSYLLYSLLLWTKPELIGFIKCLLLLETMYCMKLIFGLKTKHLRSIHIDTDKEALIITHYNFFDPSIETIFKGNTIKISEVRHMPVSSFSFYNFYTIQDHQSKVKIRTIDFKDEGSDFENIYTKLNKKCSS</sequence>
<evidence type="ECO:0000256" key="1">
    <source>
        <dbReference type="SAM" id="Phobius"/>
    </source>
</evidence>
<keyword evidence="1" id="KW-0812">Transmembrane</keyword>
<keyword evidence="3" id="KW-1185">Reference proteome</keyword>
<comment type="caution">
    <text evidence="2">The sequence shown here is derived from an EMBL/GenBank/DDBJ whole genome shotgun (WGS) entry which is preliminary data.</text>
</comment>
<keyword evidence="1" id="KW-1133">Transmembrane helix</keyword>
<dbReference type="Proteomes" id="UP001497527">
    <property type="component" value="Unassembled WGS sequence"/>
</dbReference>
<protein>
    <recommendedName>
        <fullName evidence="4">YokE-like PH domain-containing protein</fullName>
    </recommendedName>
</protein>
<dbReference type="RefSeq" id="WP_348715123.1">
    <property type="nucleotide sequence ID" value="NZ_CAXJIO010000010.1"/>
</dbReference>